<comment type="caution">
    <text evidence="2">The sequence shown here is derived from an EMBL/GenBank/DDBJ whole genome shotgun (WGS) entry which is preliminary data.</text>
</comment>
<evidence type="ECO:0000313" key="3">
    <source>
        <dbReference type="Proteomes" id="UP001469553"/>
    </source>
</evidence>
<name>A0ABV0Z5P7_9TELE</name>
<protein>
    <submittedName>
        <fullName evidence="2">Uncharacterized protein</fullName>
    </submittedName>
</protein>
<dbReference type="EMBL" id="JAHRIP010050767">
    <property type="protein sequence ID" value="MEQ2300931.1"/>
    <property type="molecule type" value="Genomic_DNA"/>
</dbReference>
<keyword evidence="3" id="KW-1185">Reference proteome</keyword>
<accession>A0ABV0Z5P7</accession>
<evidence type="ECO:0000256" key="1">
    <source>
        <dbReference type="SAM" id="MobiDB-lite"/>
    </source>
</evidence>
<reference evidence="2 3" key="1">
    <citation type="submission" date="2021-06" db="EMBL/GenBank/DDBJ databases">
        <authorList>
            <person name="Palmer J.M."/>
        </authorList>
    </citation>
    <scope>NUCLEOTIDE SEQUENCE [LARGE SCALE GENOMIC DNA]</scope>
    <source>
        <strain evidence="2 3">AS_MEX2019</strain>
        <tissue evidence="2">Muscle</tissue>
    </source>
</reference>
<feature type="region of interest" description="Disordered" evidence="1">
    <location>
        <begin position="1"/>
        <end position="40"/>
    </location>
</feature>
<gene>
    <name evidence="2" type="ORF">AMECASPLE_030848</name>
</gene>
<feature type="compositionally biased region" description="Low complexity" evidence="1">
    <location>
        <begin position="77"/>
        <end position="87"/>
    </location>
</feature>
<proteinExistence type="predicted"/>
<sequence length="118" mass="12737">MDRTFGDSKLALAPPGYGPGWNRSPPSSRKEPPAYHQGHQTFQHALLLEPMLDAIPFLHLGQHGSTAQPELPPAPSPSSASPAAASSSAWRRRCRCQASLGGLLCRPVFMVFPELQPL</sequence>
<dbReference type="Proteomes" id="UP001469553">
    <property type="component" value="Unassembled WGS sequence"/>
</dbReference>
<evidence type="ECO:0000313" key="2">
    <source>
        <dbReference type="EMBL" id="MEQ2300931.1"/>
    </source>
</evidence>
<feature type="region of interest" description="Disordered" evidence="1">
    <location>
        <begin position="62"/>
        <end position="87"/>
    </location>
</feature>
<organism evidence="2 3">
    <name type="scientific">Ameca splendens</name>
    <dbReference type="NCBI Taxonomy" id="208324"/>
    <lineage>
        <taxon>Eukaryota</taxon>
        <taxon>Metazoa</taxon>
        <taxon>Chordata</taxon>
        <taxon>Craniata</taxon>
        <taxon>Vertebrata</taxon>
        <taxon>Euteleostomi</taxon>
        <taxon>Actinopterygii</taxon>
        <taxon>Neopterygii</taxon>
        <taxon>Teleostei</taxon>
        <taxon>Neoteleostei</taxon>
        <taxon>Acanthomorphata</taxon>
        <taxon>Ovalentaria</taxon>
        <taxon>Atherinomorphae</taxon>
        <taxon>Cyprinodontiformes</taxon>
        <taxon>Goodeidae</taxon>
        <taxon>Ameca</taxon>
    </lineage>
</organism>